<accession>A0A1H7B6B1</accession>
<name>A0A1H7B6B1_9FIRM</name>
<keyword evidence="10" id="KW-1185">Reference proteome</keyword>
<dbReference type="Pfam" id="PF01925">
    <property type="entry name" value="TauE"/>
    <property type="match status" value="1"/>
</dbReference>
<feature type="transmembrane region" description="Helical" evidence="8">
    <location>
        <begin position="12"/>
        <end position="39"/>
    </location>
</feature>
<evidence type="ECO:0000313" key="9">
    <source>
        <dbReference type="EMBL" id="SEJ72958.1"/>
    </source>
</evidence>
<feature type="transmembrane region" description="Helical" evidence="8">
    <location>
        <begin position="102"/>
        <end position="120"/>
    </location>
</feature>
<sequence length="255" mass="27589">MDEISLEMICFLMGAGFLASFIDSVVGGGGLISLPAIMLTGLPPVVALGTNKAAAFLGALTSVISFMRSGKVDFKIIKYLFPLSFIGSLLGVFVVREIPPDFLRPLVVVMLIAVTVYSLFRTDWGEKSTYAGMTKKKMYFSAMIALVFGFYDGFFGPGTGSFLLFAFLCIGFDFICSAANARALNFSSNLAAALLFMYLGLVNYVYAIPMGIAMILGAYFGTKMALSKGVAYVKPLFILMTTILIGKQLWDLLKN</sequence>
<evidence type="ECO:0000256" key="3">
    <source>
        <dbReference type="ARBA" id="ARBA00022448"/>
    </source>
</evidence>
<feature type="transmembrane region" description="Helical" evidence="8">
    <location>
        <begin position="232"/>
        <end position="250"/>
    </location>
</feature>
<evidence type="ECO:0000256" key="8">
    <source>
        <dbReference type="RuleBase" id="RU363041"/>
    </source>
</evidence>
<keyword evidence="7 8" id="KW-0472">Membrane</keyword>
<dbReference type="RefSeq" id="WP_091833038.1">
    <property type="nucleotide sequence ID" value="NZ_FNZK01000015.1"/>
</dbReference>
<evidence type="ECO:0000256" key="7">
    <source>
        <dbReference type="ARBA" id="ARBA00023136"/>
    </source>
</evidence>
<comment type="subcellular location">
    <subcellularLocation>
        <location evidence="1 8">Cell membrane</location>
        <topology evidence="1 8">Multi-pass membrane protein</topology>
    </subcellularLocation>
</comment>
<keyword evidence="3" id="KW-0813">Transport</keyword>
<feature type="transmembrane region" description="Helical" evidence="8">
    <location>
        <begin position="140"/>
        <end position="156"/>
    </location>
</feature>
<feature type="transmembrane region" description="Helical" evidence="8">
    <location>
        <begin position="79"/>
        <end position="96"/>
    </location>
</feature>
<reference evidence="9 10" key="1">
    <citation type="submission" date="2016-10" db="EMBL/GenBank/DDBJ databases">
        <authorList>
            <person name="de Groot N.N."/>
        </authorList>
    </citation>
    <scope>NUCLEOTIDE SEQUENCE [LARGE SCALE GENOMIC DNA]</scope>
    <source>
        <strain evidence="9 10">DSM 2179</strain>
    </source>
</reference>
<comment type="similarity">
    <text evidence="2 8">Belongs to the 4-toluene sulfonate uptake permease (TSUP) (TC 2.A.102) family.</text>
</comment>
<dbReference type="PANTHER" id="PTHR30269:SF0">
    <property type="entry name" value="MEMBRANE TRANSPORTER PROTEIN YFCA-RELATED"/>
    <property type="match status" value="1"/>
</dbReference>
<evidence type="ECO:0000256" key="2">
    <source>
        <dbReference type="ARBA" id="ARBA00009142"/>
    </source>
</evidence>
<dbReference type="PANTHER" id="PTHR30269">
    <property type="entry name" value="TRANSMEMBRANE PROTEIN YFCA"/>
    <property type="match status" value="1"/>
</dbReference>
<dbReference type="Proteomes" id="UP000199662">
    <property type="component" value="Unassembled WGS sequence"/>
</dbReference>
<keyword evidence="5 8" id="KW-0812">Transmembrane</keyword>
<dbReference type="STRING" id="84035.SAMN05660742_11529"/>
<gene>
    <name evidence="9" type="ORF">SAMN05660742_11529</name>
</gene>
<feature type="transmembrane region" description="Helical" evidence="8">
    <location>
        <begin position="45"/>
        <end position="67"/>
    </location>
</feature>
<feature type="transmembrane region" description="Helical" evidence="8">
    <location>
        <begin position="193"/>
        <end position="220"/>
    </location>
</feature>
<evidence type="ECO:0000256" key="1">
    <source>
        <dbReference type="ARBA" id="ARBA00004651"/>
    </source>
</evidence>
<evidence type="ECO:0000313" key="10">
    <source>
        <dbReference type="Proteomes" id="UP000199662"/>
    </source>
</evidence>
<dbReference type="InterPro" id="IPR002781">
    <property type="entry name" value="TM_pro_TauE-like"/>
</dbReference>
<feature type="transmembrane region" description="Helical" evidence="8">
    <location>
        <begin position="162"/>
        <end position="181"/>
    </location>
</feature>
<dbReference type="GO" id="GO:0005886">
    <property type="term" value="C:plasma membrane"/>
    <property type="evidence" value="ECO:0007669"/>
    <property type="project" value="UniProtKB-SubCell"/>
</dbReference>
<keyword evidence="6 8" id="KW-1133">Transmembrane helix</keyword>
<keyword evidence="4 8" id="KW-1003">Cell membrane</keyword>
<organism evidence="9 10">
    <name type="scientific">Propionispira arboris</name>
    <dbReference type="NCBI Taxonomy" id="84035"/>
    <lineage>
        <taxon>Bacteria</taxon>
        <taxon>Bacillati</taxon>
        <taxon>Bacillota</taxon>
        <taxon>Negativicutes</taxon>
        <taxon>Selenomonadales</taxon>
        <taxon>Selenomonadaceae</taxon>
        <taxon>Propionispira</taxon>
    </lineage>
</organism>
<dbReference type="EMBL" id="FNZK01000015">
    <property type="protein sequence ID" value="SEJ72958.1"/>
    <property type="molecule type" value="Genomic_DNA"/>
</dbReference>
<protein>
    <recommendedName>
        <fullName evidence="8">Probable membrane transporter protein</fullName>
    </recommendedName>
</protein>
<evidence type="ECO:0000256" key="4">
    <source>
        <dbReference type="ARBA" id="ARBA00022475"/>
    </source>
</evidence>
<evidence type="ECO:0000256" key="6">
    <source>
        <dbReference type="ARBA" id="ARBA00022989"/>
    </source>
</evidence>
<dbReference type="AlphaFoldDB" id="A0A1H7B6B1"/>
<dbReference type="InterPro" id="IPR052017">
    <property type="entry name" value="TSUP"/>
</dbReference>
<proteinExistence type="inferred from homology"/>
<evidence type="ECO:0000256" key="5">
    <source>
        <dbReference type="ARBA" id="ARBA00022692"/>
    </source>
</evidence>